<dbReference type="Proteomes" id="UP001519325">
    <property type="component" value="Unassembled WGS sequence"/>
</dbReference>
<protein>
    <recommendedName>
        <fullName evidence="3">DNA-binding protein</fullName>
    </recommendedName>
</protein>
<dbReference type="EMBL" id="JAGGMR010000001">
    <property type="protein sequence ID" value="MBP2187311.1"/>
    <property type="molecule type" value="Genomic_DNA"/>
</dbReference>
<evidence type="ECO:0000313" key="1">
    <source>
        <dbReference type="EMBL" id="MBP2187311.1"/>
    </source>
</evidence>
<keyword evidence="2" id="KW-1185">Reference proteome</keyword>
<evidence type="ECO:0008006" key="3">
    <source>
        <dbReference type="Google" id="ProtNLM"/>
    </source>
</evidence>
<organism evidence="1 2">
    <name type="scientific">Nocardia goodfellowii</name>
    <dbReference type="NCBI Taxonomy" id="882446"/>
    <lineage>
        <taxon>Bacteria</taxon>
        <taxon>Bacillati</taxon>
        <taxon>Actinomycetota</taxon>
        <taxon>Actinomycetes</taxon>
        <taxon>Mycobacteriales</taxon>
        <taxon>Nocardiaceae</taxon>
        <taxon>Nocardia</taxon>
    </lineage>
</organism>
<dbReference type="Gene3D" id="1.25.40.10">
    <property type="entry name" value="Tetratricopeptide repeat domain"/>
    <property type="match status" value="1"/>
</dbReference>
<reference evidence="1 2" key="1">
    <citation type="submission" date="2021-03" db="EMBL/GenBank/DDBJ databases">
        <title>Sequencing the genomes of 1000 actinobacteria strains.</title>
        <authorList>
            <person name="Klenk H.-P."/>
        </authorList>
    </citation>
    <scope>NUCLEOTIDE SEQUENCE [LARGE SCALE GENOMIC DNA]</scope>
    <source>
        <strain evidence="1 2">DSM 45516</strain>
    </source>
</reference>
<dbReference type="RefSeq" id="WP_209883829.1">
    <property type="nucleotide sequence ID" value="NZ_JAGGMR010000001.1"/>
</dbReference>
<name>A0ABS4Q6K1_9NOCA</name>
<proteinExistence type="predicted"/>
<sequence length="271" mass="28493">MLVPDLSLDTRSEVLASAAFGATPGHAAAELPIASGGRDSWHRAVALGGQGYYAAARAELRRLRTATGDPVMRALATSTEGSLLRQLGWHAEASAFDGRAAALALPLDPRIPGRTEAVCDALTGLAADALGTGRLALAGRLLGRAERALDEELWRARIRWYWVSAELALAGGDAGQARRHAEAGSRLAETSPSVRHRVKSRLLVAAACMASGDLDPARSHADTVAAQCRDNGLLPLRWACAMLRTGLSDDTAAAEAQACSDVISRRGGRFR</sequence>
<dbReference type="InterPro" id="IPR011990">
    <property type="entry name" value="TPR-like_helical_dom_sf"/>
</dbReference>
<accession>A0ABS4Q6K1</accession>
<evidence type="ECO:0000313" key="2">
    <source>
        <dbReference type="Proteomes" id="UP001519325"/>
    </source>
</evidence>
<gene>
    <name evidence="1" type="ORF">BJ987_000212</name>
</gene>
<comment type="caution">
    <text evidence="1">The sequence shown here is derived from an EMBL/GenBank/DDBJ whole genome shotgun (WGS) entry which is preliminary data.</text>
</comment>